<reference evidence="4" key="1">
    <citation type="journal article" date="2017" name="Mol. Immunol.">
        <title>Immune transcriptome reveals the mincle C-type lectin receptor acts as a partial replacement for TLR4 in lipopolysaccharide-mediated inflammatory response in barramundi (Lates calcarifer).</title>
        <authorList>
            <person name="Zoccola E."/>
            <person name="Kellie S."/>
            <person name="Barnes A.C."/>
        </authorList>
    </citation>
    <scope>NUCLEOTIDE SEQUENCE</scope>
</reference>
<proteinExistence type="predicted"/>
<dbReference type="Proteomes" id="UP000694890">
    <property type="component" value="Unplaced"/>
</dbReference>
<evidence type="ECO:0000313" key="4">
    <source>
        <dbReference type="RefSeq" id="XP_050925530.1"/>
    </source>
</evidence>
<keyword evidence="2" id="KW-1133">Transmembrane helix</keyword>
<dbReference type="GeneID" id="127142260"/>
<dbReference type="Gene3D" id="2.60.40.10">
    <property type="entry name" value="Immunoglobulins"/>
    <property type="match status" value="1"/>
</dbReference>
<feature type="transmembrane region" description="Helical" evidence="2">
    <location>
        <begin position="147"/>
        <end position="168"/>
    </location>
</feature>
<gene>
    <name evidence="4" type="primary">LOC127142260</name>
</gene>
<feature type="transmembrane region" description="Helical" evidence="2">
    <location>
        <begin position="211"/>
        <end position="231"/>
    </location>
</feature>
<dbReference type="SUPFAM" id="SSF48726">
    <property type="entry name" value="Immunoglobulin"/>
    <property type="match status" value="1"/>
</dbReference>
<dbReference type="KEGG" id="lcf:127142260"/>
<name>A0AAJ8B3E3_LATCA</name>
<keyword evidence="2" id="KW-0472">Membrane</keyword>
<feature type="region of interest" description="Disordered" evidence="1">
    <location>
        <begin position="121"/>
        <end position="143"/>
    </location>
</feature>
<accession>A0AAJ8B3E3</accession>
<protein>
    <submittedName>
        <fullName evidence="4">Uncharacterized protein LOC127142260</fullName>
    </submittedName>
</protein>
<reference evidence="4" key="2">
    <citation type="submission" date="2025-08" db="UniProtKB">
        <authorList>
            <consortium name="RefSeq"/>
        </authorList>
    </citation>
    <scope>IDENTIFICATION</scope>
</reference>
<keyword evidence="2" id="KW-0812">Transmembrane</keyword>
<evidence type="ECO:0000256" key="2">
    <source>
        <dbReference type="SAM" id="Phobius"/>
    </source>
</evidence>
<sequence length="280" mass="31114">MLHVPDEAAGQCYGHSEEICAAVNSNATLPFTANGSDSRWTWQKNGNDLCFCRGGYFDCVAEYQEYRSKIKTFCENLAAGERSITILDVKEHDDAIYALCDERGHCTCVHLAVKPDETGCKNGGSQTKELPVQNPTDPPSDPGANKVAVGVGVGVGLIVVVAAALVIWRVRQGNNGGRQNVRFKTSTTGSSITWTDRCQRITEQGTTFETFFFYNLTHILKSGLSFLFLFLRTHSYSFASNSVVALLSLWFLSLFIFFFFVFFYDFASFDFTALLFLNVL</sequence>
<evidence type="ECO:0000256" key="1">
    <source>
        <dbReference type="SAM" id="MobiDB-lite"/>
    </source>
</evidence>
<dbReference type="AlphaFoldDB" id="A0AAJ8B3E3"/>
<organism evidence="3 4">
    <name type="scientific">Lates calcarifer</name>
    <name type="common">Barramundi</name>
    <name type="synonym">Holocentrus calcarifer</name>
    <dbReference type="NCBI Taxonomy" id="8187"/>
    <lineage>
        <taxon>Eukaryota</taxon>
        <taxon>Metazoa</taxon>
        <taxon>Chordata</taxon>
        <taxon>Craniata</taxon>
        <taxon>Vertebrata</taxon>
        <taxon>Euteleostomi</taxon>
        <taxon>Actinopterygii</taxon>
        <taxon>Neopterygii</taxon>
        <taxon>Teleostei</taxon>
        <taxon>Neoteleostei</taxon>
        <taxon>Acanthomorphata</taxon>
        <taxon>Carangaria</taxon>
        <taxon>Carangaria incertae sedis</taxon>
        <taxon>Centropomidae</taxon>
        <taxon>Lates</taxon>
    </lineage>
</organism>
<dbReference type="RefSeq" id="XP_050925530.1">
    <property type="nucleotide sequence ID" value="XM_051069573.1"/>
</dbReference>
<dbReference type="InterPro" id="IPR013783">
    <property type="entry name" value="Ig-like_fold"/>
</dbReference>
<feature type="transmembrane region" description="Helical" evidence="2">
    <location>
        <begin position="243"/>
        <end position="264"/>
    </location>
</feature>
<evidence type="ECO:0000313" key="3">
    <source>
        <dbReference type="Proteomes" id="UP000694890"/>
    </source>
</evidence>
<dbReference type="InterPro" id="IPR036179">
    <property type="entry name" value="Ig-like_dom_sf"/>
</dbReference>